<dbReference type="InterPro" id="IPR036236">
    <property type="entry name" value="Znf_C2H2_sf"/>
</dbReference>
<dbReference type="GO" id="GO:0003700">
    <property type="term" value="F:DNA-binding transcription factor activity"/>
    <property type="evidence" value="ECO:0007669"/>
    <property type="project" value="TreeGrafter"/>
</dbReference>
<evidence type="ECO:0000256" key="5">
    <source>
        <dbReference type="ARBA" id="ARBA00022833"/>
    </source>
</evidence>
<evidence type="ECO:0000256" key="1">
    <source>
        <dbReference type="ARBA" id="ARBA00004123"/>
    </source>
</evidence>
<keyword evidence="6" id="KW-0238">DNA-binding</keyword>
<dbReference type="SUPFAM" id="SSF57667">
    <property type="entry name" value="beta-beta-alpha zinc fingers"/>
    <property type="match status" value="1"/>
</dbReference>
<dbReference type="PROSITE" id="PS00028">
    <property type="entry name" value="ZINC_FINGER_C2H2_1"/>
    <property type="match status" value="1"/>
</dbReference>
<dbReference type="GO" id="GO:0008270">
    <property type="term" value="F:zinc ion binding"/>
    <property type="evidence" value="ECO:0007669"/>
    <property type="project" value="UniProtKB-KW"/>
</dbReference>
<dbReference type="InterPro" id="IPR013087">
    <property type="entry name" value="Znf_C2H2_type"/>
</dbReference>
<organism evidence="10 11">
    <name type="scientific">Trichonephila inaurata madagascariensis</name>
    <dbReference type="NCBI Taxonomy" id="2747483"/>
    <lineage>
        <taxon>Eukaryota</taxon>
        <taxon>Metazoa</taxon>
        <taxon>Ecdysozoa</taxon>
        <taxon>Arthropoda</taxon>
        <taxon>Chelicerata</taxon>
        <taxon>Arachnida</taxon>
        <taxon>Araneae</taxon>
        <taxon>Araneomorphae</taxon>
        <taxon>Entelegynae</taxon>
        <taxon>Araneoidea</taxon>
        <taxon>Nephilidae</taxon>
        <taxon>Trichonephila</taxon>
        <taxon>Trichonephila inaurata</taxon>
    </lineage>
</organism>
<keyword evidence="3" id="KW-0677">Repeat</keyword>
<dbReference type="PANTHER" id="PTHR24390:SF159">
    <property type="entry name" value="GROWTH FACTOR INDEPENDENT 1 TRANSCRIPTIONAL REPRESSOR"/>
    <property type="match status" value="1"/>
</dbReference>
<comment type="subcellular location">
    <subcellularLocation>
        <location evidence="1">Nucleus</location>
    </subcellularLocation>
</comment>
<name>A0A8X6YTG2_9ARAC</name>
<keyword evidence="7" id="KW-0539">Nucleus</keyword>
<keyword evidence="2" id="KW-0479">Metal-binding</keyword>
<dbReference type="SMART" id="SM00355">
    <property type="entry name" value="ZnF_C2H2"/>
    <property type="match status" value="2"/>
</dbReference>
<evidence type="ECO:0000259" key="9">
    <source>
        <dbReference type="PROSITE" id="PS50157"/>
    </source>
</evidence>
<dbReference type="OrthoDB" id="6492897at2759"/>
<dbReference type="Gene3D" id="3.30.160.60">
    <property type="entry name" value="Classic Zinc Finger"/>
    <property type="match status" value="2"/>
</dbReference>
<feature type="domain" description="C2H2-type" evidence="9">
    <location>
        <begin position="65"/>
        <end position="92"/>
    </location>
</feature>
<dbReference type="AlphaFoldDB" id="A0A8X6YTG2"/>
<protein>
    <recommendedName>
        <fullName evidence="9">C2H2-type domain-containing protein</fullName>
    </recommendedName>
</protein>
<evidence type="ECO:0000256" key="7">
    <source>
        <dbReference type="ARBA" id="ARBA00023242"/>
    </source>
</evidence>
<keyword evidence="11" id="KW-1185">Reference proteome</keyword>
<sequence length="165" mass="18904">MAQSNVHPTKEVCTYFCVRCRDRLFYKKMVITYIFSPESCFKCVECGEAFKSVFKVGKSVSTASHRCGICSETFQSITTLTYHSYRHSGEWPFRCSHCSKGFAAPSNWKQHMDRRIIIREIDCLKCLKRFRGKYCPGALASLEGRIYCESCSTGSSPIEYVTSYV</sequence>
<evidence type="ECO:0000256" key="6">
    <source>
        <dbReference type="ARBA" id="ARBA00023125"/>
    </source>
</evidence>
<dbReference type="GO" id="GO:0005634">
    <property type="term" value="C:nucleus"/>
    <property type="evidence" value="ECO:0007669"/>
    <property type="project" value="UniProtKB-SubCell"/>
</dbReference>
<dbReference type="PANTHER" id="PTHR24390">
    <property type="entry name" value="ZINC FINGER PROTEIN"/>
    <property type="match status" value="1"/>
</dbReference>
<keyword evidence="4 8" id="KW-0863">Zinc-finger</keyword>
<dbReference type="Proteomes" id="UP000886998">
    <property type="component" value="Unassembled WGS sequence"/>
</dbReference>
<evidence type="ECO:0000256" key="2">
    <source>
        <dbReference type="ARBA" id="ARBA00022723"/>
    </source>
</evidence>
<dbReference type="GO" id="GO:0000978">
    <property type="term" value="F:RNA polymerase II cis-regulatory region sequence-specific DNA binding"/>
    <property type="evidence" value="ECO:0007669"/>
    <property type="project" value="TreeGrafter"/>
</dbReference>
<evidence type="ECO:0000256" key="8">
    <source>
        <dbReference type="PROSITE-ProRule" id="PRU00042"/>
    </source>
</evidence>
<proteinExistence type="predicted"/>
<evidence type="ECO:0000313" key="11">
    <source>
        <dbReference type="Proteomes" id="UP000886998"/>
    </source>
</evidence>
<accession>A0A8X6YTG2</accession>
<dbReference type="PROSITE" id="PS50157">
    <property type="entry name" value="ZINC_FINGER_C2H2_2"/>
    <property type="match status" value="1"/>
</dbReference>
<evidence type="ECO:0000256" key="4">
    <source>
        <dbReference type="ARBA" id="ARBA00022771"/>
    </source>
</evidence>
<dbReference type="FunFam" id="3.30.160.60:FF:000100">
    <property type="entry name" value="Zinc finger 45-like"/>
    <property type="match status" value="1"/>
</dbReference>
<reference evidence="10" key="1">
    <citation type="submission" date="2020-08" db="EMBL/GenBank/DDBJ databases">
        <title>Multicomponent nature underlies the extraordinary mechanical properties of spider dragline silk.</title>
        <authorList>
            <person name="Kono N."/>
            <person name="Nakamura H."/>
            <person name="Mori M."/>
            <person name="Yoshida Y."/>
            <person name="Ohtoshi R."/>
            <person name="Malay A.D."/>
            <person name="Moran D.A.P."/>
            <person name="Tomita M."/>
            <person name="Numata K."/>
            <person name="Arakawa K."/>
        </authorList>
    </citation>
    <scope>NUCLEOTIDE SEQUENCE</scope>
</reference>
<dbReference type="EMBL" id="BMAV01023295">
    <property type="protein sequence ID" value="GFY78940.1"/>
    <property type="molecule type" value="Genomic_DNA"/>
</dbReference>
<dbReference type="GO" id="GO:0006357">
    <property type="term" value="P:regulation of transcription by RNA polymerase II"/>
    <property type="evidence" value="ECO:0007669"/>
    <property type="project" value="TreeGrafter"/>
</dbReference>
<evidence type="ECO:0000313" key="10">
    <source>
        <dbReference type="EMBL" id="GFY78940.1"/>
    </source>
</evidence>
<evidence type="ECO:0000256" key="3">
    <source>
        <dbReference type="ARBA" id="ARBA00022737"/>
    </source>
</evidence>
<gene>
    <name evidence="10" type="ORF">TNIN_420821</name>
</gene>
<keyword evidence="5" id="KW-0862">Zinc</keyword>
<comment type="caution">
    <text evidence="10">The sequence shown here is derived from an EMBL/GenBank/DDBJ whole genome shotgun (WGS) entry which is preliminary data.</text>
</comment>